<proteinExistence type="predicted"/>
<reference evidence="2" key="1">
    <citation type="submission" date="2020-08" db="EMBL/GenBank/DDBJ databases">
        <title>Multicomponent nature underlies the extraordinary mechanical properties of spider dragline silk.</title>
        <authorList>
            <person name="Kono N."/>
            <person name="Nakamura H."/>
            <person name="Mori M."/>
            <person name="Yoshida Y."/>
            <person name="Ohtoshi R."/>
            <person name="Malay A.D."/>
            <person name="Moran D.A.P."/>
            <person name="Tomita M."/>
            <person name="Numata K."/>
            <person name="Arakawa K."/>
        </authorList>
    </citation>
    <scope>NUCLEOTIDE SEQUENCE</scope>
</reference>
<dbReference type="Proteomes" id="UP000887013">
    <property type="component" value="Unassembled WGS sequence"/>
</dbReference>
<name>A0A8X6U811_NEPPI</name>
<sequence length="121" mass="14495">VDQLRLIADLRKLYVLSDVVLIQNDPASHEKFSVKNLVMKHLVTGLSSNFLYSRGHQGHPIILQWLSGREESKVYYQNHELYLMRMMLSQVRVTGFFTWFGLLSYHYLQRVKRHCKREWTR</sequence>
<protein>
    <submittedName>
        <fullName evidence="2">Uncharacterized protein</fullName>
    </submittedName>
</protein>
<keyword evidence="3" id="KW-1185">Reference proteome</keyword>
<accession>A0A8X6U811</accession>
<keyword evidence="1" id="KW-0812">Transmembrane</keyword>
<dbReference type="AlphaFoldDB" id="A0A8X6U811"/>
<evidence type="ECO:0000313" key="3">
    <source>
        <dbReference type="Proteomes" id="UP000887013"/>
    </source>
</evidence>
<keyword evidence="1" id="KW-1133">Transmembrane helix</keyword>
<evidence type="ECO:0000256" key="1">
    <source>
        <dbReference type="SAM" id="Phobius"/>
    </source>
</evidence>
<keyword evidence="1" id="KW-0472">Membrane</keyword>
<feature type="non-terminal residue" evidence="2">
    <location>
        <position position="1"/>
    </location>
</feature>
<comment type="caution">
    <text evidence="2">The sequence shown here is derived from an EMBL/GenBank/DDBJ whole genome shotgun (WGS) entry which is preliminary data.</text>
</comment>
<organism evidence="2 3">
    <name type="scientific">Nephila pilipes</name>
    <name type="common">Giant wood spider</name>
    <name type="synonym">Nephila maculata</name>
    <dbReference type="NCBI Taxonomy" id="299642"/>
    <lineage>
        <taxon>Eukaryota</taxon>
        <taxon>Metazoa</taxon>
        <taxon>Ecdysozoa</taxon>
        <taxon>Arthropoda</taxon>
        <taxon>Chelicerata</taxon>
        <taxon>Arachnida</taxon>
        <taxon>Araneae</taxon>
        <taxon>Araneomorphae</taxon>
        <taxon>Entelegynae</taxon>
        <taxon>Araneoidea</taxon>
        <taxon>Nephilidae</taxon>
        <taxon>Nephila</taxon>
    </lineage>
</organism>
<dbReference type="EMBL" id="BMAW01120770">
    <property type="protein sequence ID" value="GFT90766.1"/>
    <property type="molecule type" value="Genomic_DNA"/>
</dbReference>
<feature type="transmembrane region" description="Helical" evidence="1">
    <location>
        <begin position="91"/>
        <end position="108"/>
    </location>
</feature>
<gene>
    <name evidence="2" type="ORF">NPIL_400761</name>
</gene>
<evidence type="ECO:0000313" key="2">
    <source>
        <dbReference type="EMBL" id="GFT90766.1"/>
    </source>
</evidence>